<keyword evidence="2" id="KW-1185">Reference proteome</keyword>
<organism evidence="1 2">
    <name type="scientific">Puccinia coronata f. sp. avenae</name>
    <dbReference type="NCBI Taxonomy" id="200324"/>
    <lineage>
        <taxon>Eukaryota</taxon>
        <taxon>Fungi</taxon>
        <taxon>Dikarya</taxon>
        <taxon>Basidiomycota</taxon>
        <taxon>Pucciniomycotina</taxon>
        <taxon>Pucciniomycetes</taxon>
        <taxon>Pucciniales</taxon>
        <taxon>Pucciniaceae</taxon>
        <taxon>Puccinia</taxon>
    </lineage>
</organism>
<gene>
    <name evidence="1" type="ORF">PCANC_07578</name>
</gene>
<evidence type="ECO:0000313" key="1">
    <source>
        <dbReference type="EMBL" id="PLW50394.1"/>
    </source>
</evidence>
<proteinExistence type="predicted"/>
<accession>A0A2N5VK74</accession>
<name>A0A2N5VK74_9BASI</name>
<comment type="caution">
    <text evidence="1">The sequence shown here is derived from an EMBL/GenBank/DDBJ whole genome shotgun (WGS) entry which is preliminary data.</text>
</comment>
<sequence length="67" mass="7178">MVRCYSIQLWWRDCGFPAADDSDAAKITASKLFVLIPSPAICGSRAGDRKLDLARAPANLSAIKALA</sequence>
<reference evidence="1 2" key="1">
    <citation type="submission" date="2017-11" db="EMBL/GenBank/DDBJ databases">
        <title>De novo assembly and phasing of dikaryotic genomes from two isolates of Puccinia coronata f. sp. avenae, the causal agent of oat crown rust.</title>
        <authorList>
            <person name="Miller M.E."/>
            <person name="Zhang Y."/>
            <person name="Omidvar V."/>
            <person name="Sperschneider J."/>
            <person name="Schwessinger B."/>
            <person name="Raley C."/>
            <person name="Palmer J.M."/>
            <person name="Garnica D."/>
            <person name="Upadhyaya N."/>
            <person name="Rathjen J."/>
            <person name="Taylor J.M."/>
            <person name="Park R.F."/>
            <person name="Dodds P.N."/>
            <person name="Hirsch C.D."/>
            <person name="Kianian S.F."/>
            <person name="Figueroa M."/>
        </authorList>
    </citation>
    <scope>NUCLEOTIDE SEQUENCE [LARGE SCALE GENOMIC DNA]</scope>
    <source>
        <strain evidence="1">12NC29</strain>
    </source>
</reference>
<protein>
    <submittedName>
        <fullName evidence="1">Uncharacterized protein</fullName>
    </submittedName>
</protein>
<dbReference type="AlphaFoldDB" id="A0A2N5VK74"/>
<evidence type="ECO:0000313" key="2">
    <source>
        <dbReference type="Proteomes" id="UP000235388"/>
    </source>
</evidence>
<dbReference type="Proteomes" id="UP000235388">
    <property type="component" value="Unassembled WGS sequence"/>
</dbReference>
<dbReference type="EMBL" id="PGCJ01000090">
    <property type="protein sequence ID" value="PLW50394.1"/>
    <property type="molecule type" value="Genomic_DNA"/>
</dbReference>